<keyword evidence="2" id="KW-1133">Transmembrane helix</keyword>
<accession>A0A540X2B4</accession>
<protein>
    <submittedName>
        <fullName evidence="6">Uncharacterized protein</fullName>
    </submittedName>
</protein>
<dbReference type="InterPro" id="IPR044016">
    <property type="entry name" value="Big_13"/>
</dbReference>
<feature type="domain" description="Bacterial Ig" evidence="4">
    <location>
        <begin position="527"/>
        <end position="600"/>
    </location>
</feature>
<dbReference type="EMBL" id="VIFM01000044">
    <property type="protein sequence ID" value="TQF15402.1"/>
    <property type="molecule type" value="Genomic_DNA"/>
</dbReference>
<feature type="domain" description="Bacterial Ig-like" evidence="5">
    <location>
        <begin position="1093"/>
        <end position="1162"/>
    </location>
</feature>
<dbReference type="PANTHER" id="PTHR34677">
    <property type="match status" value="1"/>
</dbReference>
<dbReference type="Pfam" id="PF19077">
    <property type="entry name" value="Big_13"/>
    <property type="match status" value="12"/>
</dbReference>
<feature type="signal peptide" evidence="3">
    <location>
        <begin position="1"/>
        <end position="23"/>
    </location>
</feature>
<feature type="domain" description="Bacterial Ig-like" evidence="5">
    <location>
        <begin position="2192"/>
        <end position="2272"/>
    </location>
</feature>
<dbReference type="Proteomes" id="UP000315369">
    <property type="component" value="Unassembled WGS sequence"/>
</dbReference>
<keyword evidence="7" id="KW-1185">Reference proteome</keyword>
<reference evidence="6 7" key="1">
    <citation type="submission" date="2019-06" db="EMBL/GenBank/DDBJ databases">
        <authorList>
            <person name="Livingstone P."/>
            <person name="Whitworth D."/>
        </authorList>
    </citation>
    <scope>NUCLEOTIDE SEQUENCE [LARGE SCALE GENOMIC DNA]</scope>
    <source>
        <strain evidence="6 7">AM401</strain>
    </source>
</reference>
<keyword evidence="2" id="KW-0812">Transmembrane</keyword>
<gene>
    <name evidence="6" type="ORF">FJV41_13780</name>
</gene>
<dbReference type="PANTHER" id="PTHR34677:SF3">
    <property type="entry name" value="BACTERIAL IG-LIKE DOMAIN-CONTAINING PROTEIN"/>
    <property type="match status" value="1"/>
</dbReference>
<feature type="domain" description="Bacterial Ig-like" evidence="5">
    <location>
        <begin position="1916"/>
        <end position="1992"/>
    </location>
</feature>
<feature type="domain" description="Bacterial Ig" evidence="4">
    <location>
        <begin position="2286"/>
        <end position="2356"/>
    </location>
</feature>
<name>A0A540X2B4_9BACT</name>
<feature type="region of interest" description="Disordered" evidence="1">
    <location>
        <begin position="2359"/>
        <end position="2379"/>
    </location>
</feature>
<evidence type="ECO:0000256" key="1">
    <source>
        <dbReference type="SAM" id="MobiDB-lite"/>
    </source>
</evidence>
<feature type="domain" description="Bacterial Ig" evidence="4">
    <location>
        <begin position="713"/>
        <end position="784"/>
    </location>
</feature>
<dbReference type="InterPro" id="IPR013783">
    <property type="entry name" value="Ig-like_fold"/>
</dbReference>
<dbReference type="InterPro" id="IPR041498">
    <property type="entry name" value="Big_6"/>
</dbReference>
<dbReference type="Pfam" id="PF17936">
    <property type="entry name" value="Big_6"/>
    <property type="match status" value="8"/>
</dbReference>
<sequence>MKSSGWMHFLTCALALVALPAFAEADVFGLGAGRDEPLTVQAHESRVINSYAAVTSPLSKGDHELQVDAPEGFVAGDLVMVLQTLGVGPVRSSSVATFTFGPREQSPGGVWELARVARVRGAVLTLTRPVLNDFVPLSTQVIRVPEYTSVTIHPTGELKARSWNGTSGGVVAFLASGTLHNGGVITASGALLRQQPLGDGGVVFFRARKLTGAGRIEANGQALPWDLGTEGGGEGGSISARLVESAECEALMAQGGPGVPAESFGAQEGFGPGAGGKVLLQAGTLTGCPVRVTGGESVSGDVGTSVGEPGDVTLVEHALVIPRTPVITTPGDGQALTAPTPVVTGTGDPGATVFLRMGNIERPATPEWEFPATPVGSSGDFSVRVPTDLDDGVYSLTAHAEFEGLSSLSSDPVYFTVEAFAPPLAPVILTPTEGELVGTGGTDFSGTAEPDSRVDLLLDGVPYATIDASPTGTWSLPTSTALTDGARTLTATATDADDNTSPVAERHFTVDTTPPLAPVIETPIDAARVGSAGTGFSGTAEANSTVRVLVDGLLIGTATAHATTGVWSLPNNTSLDEGSRTMTVTAEDATGNTSPAAQRTFSVDKTAPVAPVIQTPINAARVGSAGTDFSGTAENSSTVTVLVDGLLIGTATAHTTTGAWSLPNNTSLAEGSRTMTVTAKDAAGNTSPTAQRTFTVDKTPPAVPVIQTPASGAVVGATGTNFSGTAENSSTVTVYLDGNFVGTATAHATTGAWTVPASSSQGAGPHTVTATATDAAGNISPTAENAFTVDAAAPDAPVIQTPASGAAVGTAGTGFSGTAENSSTVTVLVDGLLIGTATAHTTTGAWSLPNNTSLAEGSRTMTVTAEDAAGNTSPAAQRTFTVDKTPPAVPVIQTPAASTVVGATGTDFSGTAEANSTVTVLVDGLLVGTATAHATTGVWSLPTNTSLAEGSRTMTVTAEDAAGNTSPAAQRTFSVDKTPPAVPVIQTPASGAVVGAAGTDFSGTAEANSIVTVHVDGAFVGTTTAHATTGAWTVPASSSLDEGPHTVTATATDGVGNISPAAENAFTVDAAAPVVPLIQTPVAGTVVGSAGTTFSGTAENSSTVTVLVDGLLIGTTTAHATTGAWSLPNNTSLAEGSHTMTVTAQDAAGNTSPTAQRTFAVDKTPPPAPVIQTPASGAVVGTAGTGFSGTAEPNSIVTVRLGTTVIGTPQATALGAWSVPTQTGLSHGPHTVTATATDAGNNASPTTTRTFTVDTAAPSAPVILTPNPDTVVGPAGTGFSGTAEANSTVSVSVDGVPIGNAQASGPGGAWSLPVSTGFANGTRTVSATATDAANNTSLPTAISFVVDVTPPAAPVIQTPNPLTVVGTAGTGFSGTAENVSTVTVRVDGAPVGTTQAGPSGNWLLAPQTGFSHGTHTVTATATDALGNMSSTAESTFTVDTSAPAAPVIQTPADGAVIGPAGTSFSGTAENLSMVNVYVDGQSVGGIQATSTGTWSLPVRTGFTDGAHTVTATATDAASNISPAASHGIVVDIIAPSAPVILVPTEGAVVGPVGTGISGTAEANSTVKVSVDGAVHGTVQANGLGAWSLPVSKTFTHGPHTITATTTDVQGNTSGVTERHFSVDIEAPTAPVIQTPNSTTVVGPAGTGFSGTAEADSTVKVSVDGTPVGTAQANTSGAWSLPTQGGFTDGAHIVTATATDASNNTSATTTSTFTVDLTAPAAPVIQTPNPDTVVGAAGTAFSGTAERLSTVRVSVDGALIASPQATPEGTWSIAIRTGFGAGSHTVTAIATDALNNTSTTATSTFTVDLTPPAAPVILTPTVDIVVGEDGTGFSGTAEPRSSVRVLVDGDLVGTAVVSGSGNWSLPTLVEYPHGTHLVTATATDPANNTSAPAEVRFTVDVTPPGAPAILKPTTGTLVNANGTAFEGTAEPLSMVKLLINEAVFVTAVTNSSGQWAVPVSTTLGDGPHTVTATATDVAKNESAPSVAIQITVDASRPAIPILTSPAADAVVGKARPDFVGTTEAGAKVSIFIDGALAGAVTASSTGAWTFAPVAGLSQARHDVQVQATDLAGNIGDPSSSRSFRVDTTPPTTVVSKPIQNAILTTPTPRIEGTAEADSTIFITLDGVSLPGVTVDGAGEWFYVPPQGLANGRHDMLVQAVDLAGNEGPRITRAFTLDLELPGKPELRTPANAALVNSPTPLIVGTAPQQCVLTVRLDDLPQEPTITVTASTGEWKFTPSAALSDGLHRVNAYCTDAFKRNGPDSTTHAFTVDTSKPAPPVVLTPTVDAIVRPDNYTITGTSEPGTTLTATLNGLTVGTTLANERGEWTVAVTLAIVTGLQDLRVFATDMAGNIGDKSTPRTFTVDSLPPTTTLSGGPTGTSTLSEVTFTLNTSEPVSGFKCTLDGVELSPCENPLTVRSLSEGIHSLDVLATDIAGNVQITPAHHQWNVIRPSLVEGGGVGCSSTAGALPLGLVWLAWVGLLGLRRRR</sequence>
<evidence type="ECO:0000256" key="3">
    <source>
        <dbReference type="SAM" id="SignalP"/>
    </source>
</evidence>
<feature type="compositionally biased region" description="Low complexity" evidence="1">
    <location>
        <begin position="2365"/>
        <end position="2379"/>
    </location>
</feature>
<feature type="domain" description="Bacterial Ig-like" evidence="5">
    <location>
        <begin position="1000"/>
        <end position="1069"/>
    </location>
</feature>
<keyword evidence="2" id="KW-0472">Membrane</keyword>
<evidence type="ECO:0000313" key="7">
    <source>
        <dbReference type="Proteomes" id="UP000315369"/>
    </source>
</evidence>
<feature type="domain" description="Bacterial Ig-like" evidence="5">
    <location>
        <begin position="1463"/>
        <end position="1531"/>
    </location>
</feature>
<feature type="domain" description="Bacterial Ig-like" evidence="5">
    <location>
        <begin position="1372"/>
        <end position="1440"/>
    </location>
</feature>
<feature type="domain" description="Bacterial Ig" evidence="4">
    <location>
        <begin position="1822"/>
        <end position="1894"/>
    </location>
</feature>
<feature type="transmembrane region" description="Helical" evidence="2">
    <location>
        <begin position="2465"/>
        <end position="2483"/>
    </location>
</feature>
<feature type="domain" description="Bacterial Ig" evidence="4">
    <location>
        <begin position="1730"/>
        <end position="1803"/>
    </location>
</feature>
<evidence type="ECO:0000313" key="6">
    <source>
        <dbReference type="EMBL" id="TQF15402.1"/>
    </source>
</evidence>
<feature type="domain" description="Bacterial Ig-like" evidence="5">
    <location>
        <begin position="1647"/>
        <end position="1715"/>
    </location>
</feature>
<keyword evidence="3" id="KW-0732">Signal</keyword>
<dbReference type="Gene3D" id="2.60.40.10">
    <property type="entry name" value="Immunoglobulins"/>
    <property type="match status" value="22"/>
</dbReference>
<evidence type="ECO:0000259" key="4">
    <source>
        <dbReference type="Pfam" id="PF17936"/>
    </source>
</evidence>
<evidence type="ECO:0000256" key="2">
    <source>
        <dbReference type="SAM" id="Phobius"/>
    </source>
</evidence>
<dbReference type="RefSeq" id="WP_141642925.1">
    <property type="nucleotide sequence ID" value="NZ_VIFM01000044.1"/>
</dbReference>
<feature type="domain" description="Bacterial Ig-like" evidence="5">
    <location>
        <begin position="1186"/>
        <end position="1255"/>
    </location>
</feature>
<dbReference type="NCBIfam" id="NF033510">
    <property type="entry name" value="Ca_tandemer"/>
    <property type="match status" value="20"/>
</dbReference>
<organism evidence="6 7">
    <name type="scientific">Myxococcus llanfairpwllgwyngyllgogerychwyrndrobwllllantysiliogogogochensis</name>
    <dbReference type="NCBI Taxonomy" id="2590453"/>
    <lineage>
        <taxon>Bacteria</taxon>
        <taxon>Pseudomonadati</taxon>
        <taxon>Myxococcota</taxon>
        <taxon>Myxococcia</taxon>
        <taxon>Myxococcales</taxon>
        <taxon>Cystobacterineae</taxon>
        <taxon>Myxococcaceae</taxon>
        <taxon>Myxococcus</taxon>
    </lineage>
</organism>
<comment type="caution">
    <text evidence="6">The sequence shown here is derived from an EMBL/GenBank/DDBJ whole genome shotgun (WGS) entry which is preliminary data.</text>
</comment>
<feature type="domain" description="Bacterial Ig-like" evidence="5">
    <location>
        <begin position="2101"/>
        <end position="2176"/>
    </location>
</feature>
<feature type="domain" description="Bacterial Ig" evidence="4">
    <location>
        <begin position="899"/>
        <end position="972"/>
    </location>
</feature>
<proteinExistence type="predicted"/>
<feature type="domain" description="Bacterial Ig" evidence="4">
    <location>
        <begin position="1547"/>
        <end position="1615"/>
    </location>
</feature>
<feature type="domain" description="Bacterial Ig" evidence="4">
    <location>
        <begin position="1269"/>
        <end position="1342"/>
    </location>
</feature>
<feature type="chain" id="PRO_5021712140" evidence="3">
    <location>
        <begin position="24"/>
        <end position="2487"/>
    </location>
</feature>
<feature type="domain" description="Bacterial Ig-like" evidence="5">
    <location>
        <begin position="628"/>
        <end position="697"/>
    </location>
</feature>
<feature type="domain" description="Bacterial Ig-like" evidence="5">
    <location>
        <begin position="2005"/>
        <end position="2086"/>
    </location>
</feature>
<feature type="domain" description="Bacterial Ig-like" evidence="5">
    <location>
        <begin position="815"/>
        <end position="883"/>
    </location>
</feature>
<dbReference type="OrthoDB" id="5495046at2"/>
<evidence type="ECO:0000259" key="5">
    <source>
        <dbReference type="Pfam" id="PF19077"/>
    </source>
</evidence>